<protein>
    <submittedName>
        <fullName evidence="3">Putative GH3 domain-containing protein isoform X1</fullName>
    </submittedName>
</protein>
<dbReference type="Proteomes" id="UP000283509">
    <property type="component" value="Unassembled WGS sequence"/>
</dbReference>
<name>A0A423TP26_PENVA</name>
<gene>
    <name evidence="3" type="ORF">C7M84_003067</name>
</gene>
<evidence type="ECO:0000259" key="1">
    <source>
        <dbReference type="Pfam" id="PF23571"/>
    </source>
</evidence>
<dbReference type="GO" id="GO:0016881">
    <property type="term" value="F:acid-amino acid ligase activity"/>
    <property type="evidence" value="ECO:0007669"/>
    <property type="project" value="TreeGrafter"/>
</dbReference>
<dbReference type="PANTHER" id="PTHR31901:SF9">
    <property type="entry name" value="GH3 DOMAIN-CONTAINING PROTEIN"/>
    <property type="match status" value="1"/>
</dbReference>
<dbReference type="Pfam" id="PF23572">
    <property type="entry name" value="GH3_C"/>
    <property type="match status" value="1"/>
</dbReference>
<reference evidence="3 4" key="2">
    <citation type="submission" date="2019-01" db="EMBL/GenBank/DDBJ databases">
        <title>The decoding of complex shrimp genome reveals the adaptation for benthos swimmer, frequently molting mechanism and breeding impact on genome.</title>
        <authorList>
            <person name="Sun Y."/>
            <person name="Gao Y."/>
            <person name="Yu Y."/>
        </authorList>
    </citation>
    <scope>NUCLEOTIDE SEQUENCE [LARGE SCALE GENOMIC DNA]</scope>
    <source>
        <tissue evidence="3">Muscle</tissue>
    </source>
</reference>
<dbReference type="InterPro" id="IPR004993">
    <property type="entry name" value="GH3"/>
</dbReference>
<proteinExistence type="predicted"/>
<sequence length="184" mass="21049">VKEGETYELVITNNSGLYRYRLGDVVKINSFYKKAPTVEFMYRQGQLLNVRGEKLSEEAFYRSLQKIAGSQLADYCCAESAAIKTSKETVPHYVVFVEYQNGQVMSQDKTLELDEDLRKEHFVYDSFRTKGSIAIPEVYSLKPGTFLALRQHLLQHTDATANQLKIPRVLVKESAIKFLLENVV</sequence>
<dbReference type="InterPro" id="IPR055378">
    <property type="entry name" value="GH3_C"/>
</dbReference>
<evidence type="ECO:0000313" key="3">
    <source>
        <dbReference type="EMBL" id="ROT78209.1"/>
    </source>
</evidence>
<evidence type="ECO:0000313" key="4">
    <source>
        <dbReference type="Proteomes" id="UP000283509"/>
    </source>
</evidence>
<evidence type="ECO:0000259" key="2">
    <source>
        <dbReference type="Pfam" id="PF23572"/>
    </source>
</evidence>
<dbReference type="Pfam" id="PF23571">
    <property type="entry name" value="GH3_M"/>
    <property type="match status" value="1"/>
</dbReference>
<accession>A0A423TP26</accession>
<feature type="non-terminal residue" evidence="3">
    <location>
        <position position="1"/>
    </location>
</feature>
<reference evidence="3 4" key="1">
    <citation type="submission" date="2018-04" db="EMBL/GenBank/DDBJ databases">
        <authorList>
            <person name="Zhang X."/>
            <person name="Yuan J."/>
            <person name="Li F."/>
            <person name="Xiang J."/>
        </authorList>
    </citation>
    <scope>NUCLEOTIDE SEQUENCE [LARGE SCALE GENOMIC DNA]</scope>
    <source>
        <tissue evidence="3">Muscle</tissue>
    </source>
</reference>
<dbReference type="EMBL" id="QCYY01001416">
    <property type="protein sequence ID" value="ROT78209.1"/>
    <property type="molecule type" value="Genomic_DNA"/>
</dbReference>
<dbReference type="AlphaFoldDB" id="A0A423TP26"/>
<dbReference type="PANTHER" id="PTHR31901">
    <property type="entry name" value="GH3 DOMAIN-CONTAINING PROTEIN"/>
    <property type="match status" value="1"/>
</dbReference>
<dbReference type="OrthoDB" id="10004661at2759"/>
<comment type="caution">
    <text evidence="3">The sequence shown here is derived from an EMBL/GenBank/DDBJ whole genome shotgun (WGS) entry which is preliminary data.</text>
</comment>
<organism evidence="3 4">
    <name type="scientific">Penaeus vannamei</name>
    <name type="common">Whiteleg shrimp</name>
    <name type="synonym">Litopenaeus vannamei</name>
    <dbReference type="NCBI Taxonomy" id="6689"/>
    <lineage>
        <taxon>Eukaryota</taxon>
        <taxon>Metazoa</taxon>
        <taxon>Ecdysozoa</taxon>
        <taxon>Arthropoda</taxon>
        <taxon>Crustacea</taxon>
        <taxon>Multicrustacea</taxon>
        <taxon>Malacostraca</taxon>
        <taxon>Eumalacostraca</taxon>
        <taxon>Eucarida</taxon>
        <taxon>Decapoda</taxon>
        <taxon>Dendrobranchiata</taxon>
        <taxon>Penaeoidea</taxon>
        <taxon>Penaeidae</taxon>
        <taxon>Penaeus</taxon>
    </lineage>
</organism>
<keyword evidence="4" id="KW-1185">Reference proteome</keyword>
<feature type="domain" description="GH3 middle" evidence="1">
    <location>
        <begin position="1"/>
        <end position="43"/>
    </location>
</feature>
<dbReference type="InterPro" id="IPR055377">
    <property type="entry name" value="GH3_M"/>
</dbReference>
<dbReference type="GO" id="GO:0005737">
    <property type="term" value="C:cytoplasm"/>
    <property type="evidence" value="ECO:0007669"/>
    <property type="project" value="TreeGrafter"/>
</dbReference>
<feature type="domain" description="GH3 C-terminal" evidence="2">
    <location>
        <begin position="63"/>
        <end position="170"/>
    </location>
</feature>